<evidence type="ECO:0000313" key="7">
    <source>
        <dbReference type="Proteomes" id="UP000545493"/>
    </source>
</evidence>
<comment type="caution">
    <text evidence="6">The sequence shown here is derived from an EMBL/GenBank/DDBJ whole genome shotgun (WGS) entry which is preliminary data.</text>
</comment>
<name>A0A7X5ZPT0_9PSEU</name>
<reference evidence="6 7" key="1">
    <citation type="submission" date="2020-03" db="EMBL/GenBank/DDBJ databases">
        <title>Sequencing the genomes of 1000 actinobacteria strains.</title>
        <authorList>
            <person name="Klenk H.-P."/>
        </authorList>
    </citation>
    <scope>NUCLEOTIDE SEQUENCE [LARGE SCALE GENOMIC DNA]</scope>
    <source>
        <strain evidence="6 7">DSM 45685</strain>
    </source>
</reference>
<evidence type="ECO:0000256" key="2">
    <source>
        <dbReference type="ARBA" id="ARBA00023125"/>
    </source>
</evidence>
<dbReference type="InterPro" id="IPR010998">
    <property type="entry name" value="Integrase_recombinase_N"/>
</dbReference>
<dbReference type="InterPro" id="IPR013762">
    <property type="entry name" value="Integrase-like_cat_sf"/>
</dbReference>
<dbReference type="Gene3D" id="1.10.443.10">
    <property type="entry name" value="Intergrase catalytic core"/>
    <property type="match status" value="1"/>
</dbReference>
<keyword evidence="2" id="KW-0238">DNA-binding</keyword>
<keyword evidence="3" id="KW-0233">DNA recombination</keyword>
<feature type="domain" description="Tyr recombinase" evidence="5">
    <location>
        <begin position="239"/>
        <end position="450"/>
    </location>
</feature>
<keyword evidence="7" id="KW-1185">Reference proteome</keyword>
<sequence>MATSYNVKIWALQTRYKTDDKGKRVPARYVVRWTVDGERFEPSFRSRAQADSFRSELLAAARKGEPFDTDTGRPISHAQKISKATWYEFACTYADMKWEDSSPKYRSSIADSLTTITLAMLQNNKQQPPTGTLSPALRRAFNKNLRESDLPSEQAHALRWVSRNTRPLTDLAKTDVLRAVLAELDRKRNGERAAHDTVRLRRITLGNALDYAVERELLHKNPLREMKTRKHTAVLKQVDRRSVVNPIQARTLLLAVKEEVAPRLYAFFALLYFAALRPEEAANIRKHNLSLPEAGWGEIHLDKAAPEIGKAWTDSGKRGEQRSLKHRHDGQGRTVPCSDELTAILHWHLETHGTASDGRLFWGERSGGTLGGTVYARAWKRARQVAFTQEAAASPLAQRPYDLRHAAVSTWLSATGDPVRVAEWAGHSVHVLLKVYAKCLDGGDLQAREQVERRLKGL</sequence>
<dbReference type="InterPro" id="IPR002104">
    <property type="entry name" value="Integrase_catalytic"/>
</dbReference>
<dbReference type="GO" id="GO:0003677">
    <property type="term" value="F:DNA binding"/>
    <property type="evidence" value="ECO:0007669"/>
    <property type="project" value="UniProtKB-KW"/>
</dbReference>
<comment type="similarity">
    <text evidence="1">Belongs to the 'phage' integrase family.</text>
</comment>
<proteinExistence type="inferred from homology"/>
<dbReference type="GO" id="GO:0015074">
    <property type="term" value="P:DNA integration"/>
    <property type="evidence" value="ECO:0007669"/>
    <property type="project" value="InterPro"/>
</dbReference>
<dbReference type="PANTHER" id="PTHR30349:SF64">
    <property type="entry name" value="PROPHAGE INTEGRASE INTD-RELATED"/>
    <property type="match status" value="1"/>
</dbReference>
<dbReference type="EMBL" id="JAAOYM010000001">
    <property type="protein sequence ID" value="NIJ11037.1"/>
    <property type="molecule type" value="Genomic_DNA"/>
</dbReference>
<dbReference type="RefSeq" id="WP_167167775.1">
    <property type="nucleotide sequence ID" value="NZ_JAAOYM010000001.1"/>
</dbReference>
<dbReference type="SUPFAM" id="SSF56349">
    <property type="entry name" value="DNA breaking-rejoining enzymes"/>
    <property type="match status" value="1"/>
</dbReference>
<dbReference type="Proteomes" id="UP000545493">
    <property type="component" value="Unassembled WGS sequence"/>
</dbReference>
<evidence type="ECO:0000256" key="1">
    <source>
        <dbReference type="ARBA" id="ARBA00008857"/>
    </source>
</evidence>
<organism evidence="6 7">
    <name type="scientific">Saccharomonospora amisosensis</name>
    <dbReference type="NCBI Taxonomy" id="1128677"/>
    <lineage>
        <taxon>Bacteria</taxon>
        <taxon>Bacillati</taxon>
        <taxon>Actinomycetota</taxon>
        <taxon>Actinomycetes</taxon>
        <taxon>Pseudonocardiales</taxon>
        <taxon>Pseudonocardiaceae</taxon>
        <taxon>Saccharomonospora</taxon>
    </lineage>
</organism>
<protein>
    <submittedName>
        <fullName evidence="6">Integrase</fullName>
    </submittedName>
</protein>
<dbReference type="PANTHER" id="PTHR30349">
    <property type="entry name" value="PHAGE INTEGRASE-RELATED"/>
    <property type="match status" value="1"/>
</dbReference>
<accession>A0A7X5ZPT0</accession>
<gene>
    <name evidence="6" type="ORF">FHU38_001381</name>
</gene>
<dbReference type="PROSITE" id="PS51898">
    <property type="entry name" value="TYR_RECOMBINASE"/>
    <property type="match status" value="1"/>
</dbReference>
<dbReference type="GO" id="GO:0006310">
    <property type="term" value="P:DNA recombination"/>
    <property type="evidence" value="ECO:0007669"/>
    <property type="project" value="UniProtKB-KW"/>
</dbReference>
<evidence type="ECO:0000259" key="5">
    <source>
        <dbReference type="PROSITE" id="PS51898"/>
    </source>
</evidence>
<dbReference type="InterPro" id="IPR050090">
    <property type="entry name" value="Tyrosine_recombinase_XerCD"/>
</dbReference>
<dbReference type="InterPro" id="IPR011010">
    <property type="entry name" value="DNA_brk_join_enz"/>
</dbReference>
<evidence type="ECO:0000313" key="6">
    <source>
        <dbReference type="EMBL" id="NIJ11037.1"/>
    </source>
</evidence>
<feature type="region of interest" description="Disordered" evidence="4">
    <location>
        <begin position="311"/>
        <end position="334"/>
    </location>
</feature>
<evidence type="ECO:0000256" key="4">
    <source>
        <dbReference type="SAM" id="MobiDB-lite"/>
    </source>
</evidence>
<dbReference type="Gene3D" id="1.10.150.130">
    <property type="match status" value="1"/>
</dbReference>
<dbReference type="AlphaFoldDB" id="A0A7X5ZPT0"/>
<evidence type="ECO:0000256" key="3">
    <source>
        <dbReference type="ARBA" id="ARBA00023172"/>
    </source>
</evidence>